<feature type="domain" description="MHD2" evidence="5">
    <location>
        <begin position="1113"/>
        <end position="1234"/>
    </location>
</feature>
<dbReference type="Pfam" id="PF00168">
    <property type="entry name" value="C2"/>
    <property type="match status" value="1"/>
</dbReference>
<feature type="domain" description="C2" evidence="3">
    <location>
        <begin position="904"/>
        <end position="1026"/>
    </location>
</feature>
<gene>
    <name evidence="6" type="ORF">B0T18DRAFT_143981</name>
</gene>
<dbReference type="PROSITE" id="PS51259">
    <property type="entry name" value="MHD2"/>
    <property type="match status" value="1"/>
</dbReference>
<dbReference type="EMBL" id="JAUKUD010000004">
    <property type="protein sequence ID" value="KAK0746119.1"/>
    <property type="molecule type" value="Genomic_DNA"/>
</dbReference>
<keyword evidence="7" id="KW-1185">Reference proteome</keyword>
<dbReference type="PROSITE" id="PS50004">
    <property type="entry name" value="C2"/>
    <property type="match status" value="1"/>
</dbReference>
<feature type="domain" description="MHD1" evidence="4">
    <location>
        <begin position="702"/>
        <end position="828"/>
    </location>
</feature>
<dbReference type="CDD" id="cd04043">
    <property type="entry name" value="C2_Munc13_fungal"/>
    <property type="match status" value="1"/>
</dbReference>
<evidence type="ECO:0000313" key="6">
    <source>
        <dbReference type="EMBL" id="KAK0746119.1"/>
    </source>
</evidence>
<dbReference type="InterPro" id="IPR010439">
    <property type="entry name" value="MUN_dom"/>
</dbReference>
<dbReference type="PROSITE" id="PS51258">
    <property type="entry name" value="MHD1"/>
    <property type="match status" value="1"/>
</dbReference>
<comment type="caution">
    <text evidence="6">The sequence shown here is derived from an EMBL/GenBank/DDBJ whole genome shotgun (WGS) entry which is preliminary data.</text>
</comment>
<dbReference type="Gene3D" id="1.20.58.1100">
    <property type="match status" value="1"/>
</dbReference>
<dbReference type="SMART" id="SM00239">
    <property type="entry name" value="C2"/>
    <property type="match status" value="1"/>
</dbReference>
<organism evidence="6 7">
    <name type="scientific">Schizothecium vesticola</name>
    <dbReference type="NCBI Taxonomy" id="314040"/>
    <lineage>
        <taxon>Eukaryota</taxon>
        <taxon>Fungi</taxon>
        <taxon>Dikarya</taxon>
        <taxon>Ascomycota</taxon>
        <taxon>Pezizomycotina</taxon>
        <taxon>Sordariomycetes</taxon>
        <taxon>Sordariomycetidae</taxon>
        <taxon>Sordariales</taxon>
        <taxon>Schizotheciaceae</taxon>
        <taxon>Schizothecium</taxon>
    </lineage>
</organism>
<reference evidence="6" key="1">
    <citation type="submission" date="2023-06" db="EMBL/GenBank/DDBJ databases">
        <title>Genome-scale phylogeny and comparative genomics of the fungal order Sordariales.</title>
        <authorList>
            <consortium name="Lawrence Berkeley National Laboratory"/>
            <person name="Hensen N."/>
            <person name="Bonometti L."/>
            <person name="Westerberg I."/>
            <person name="Brannstrom I.O."/>
            <person name="Guillou S."/>
            <person name="Cros-Aarteil S."/>
            <person name="Calhoun S."/>
            <person name="Haridas S."/>
            <person name="Kuo A."/>
            <person name="Mondo S."/>
            <person name="Pangilinan J."/>
            <person name="Riley R."/>
            <person name="LaButti K."/>
            <person name="Andreopoulos B."/>
            <person name="Lipzen A."/>
            <person name="Chen C."/>
            <person name="Yanf M."/>
            <person name="Daum C."/>
            <person name="Ng V."/>
            <person name="Clum A."/>
            <person name="Steindorff A."/>
            <person name="Ohm R."/>
            <person name="Martin F."/>
            <person name="Silar P."/>
            <person name="Natvig D."/>
            <person name="Lalanne C."/>
            <person name="Gautier V."/>
            <person name="Ament-velasquez S.L."/>
            <person name="Kruys A."/>
            <person name="Hutchinson M.I."/>
            <person name="Powell A.J."/>
            <person name="Barry K."/>
            <person name="Miller A.N."/>
            <person name="Grigoriev I.V."/>
            <person name="Debuchy R."/>
            <person name="Gladieux P."/>
            <person name="Thoren M.H."/>
            <person name="Johannesson H."/>
        </authorList>
    </citation>
    <scope>NUCLEOTIDE SEQUENCE</scope>
    <source>
        <strain evidence="6">SMH3187-1</strain>
    </source>
</reference>
<dbReference type="PANTHER" id="PTHR47263">
    <property type="entry name" value="ADENYLATE CYCLASE ACTIVATION PROTEIN GIT1"/>
    <property type="match status" value="1"/>
</dbReference>
<proteinExistence type="predicted"/>
<evidence type="ECO:0000259" key="4">
    <source>
        <dbReference type="PROSITE" id="PS51258"/>
    </source>
</evidence>
<evidence type="ECO:0008006" key="8">
    <source>
        <dbReference type="Google" id="ProtNLM"/>
    </source>
</evidence>
<dbReference type="InterPro" id="IPR035892">
    <property type="entry name" value="C2_domain_sf"/>
</dbReference>
<dbReference type="Pfam" id="PF06292">
    <property type="entry name" value="MUN"/>
    <property type="match status" value="1"/>
</dbReference>
<evidence type="ECO:0000256" key="2">
    <source>
        <dbReference type="SAM" id="Phobius"/>
    </source>
</evidence>
<evidence type="ECO:0000256" key="1">
    <source>
        <dbReference type="SAM" id="MobiDB-lite"/>
    </source>
</evidence>
<dbReference type="Gene3D" id="2.60.40.150">
    <property type="entry name" value="C2 domain"/>
    <property type="match status" value="1"/>
</dbReference>
<feature type="transmembrane region" description="Helical" evidence="2">
    <location>
        <begin position="1389"/>
        <end position="1408"/>
    </location>
</feature>
<dbReference type="PANTHER" id="PTHR47263:SF1">
    <property type="entry name" value="C2 DOMAIN PROTEIN (AFU_ORTHOLOGUE AFUA_7G02350)"/>
    <property type="match status" value="1"/>
</dbReference>
<evidence type="ECO:0000313" key="7">
    <source>
        <dbReference type="Proteomes" id="UP001172155"/>
    </source>
</evidence>
<protein>
    <recommendedName>
        <fullName evidence="8">C2 domain protein</fullName>
    </recommendedName>
</protein>
<evidence type="ECO:0000259" key="5">
    <source>
        <dbReference type="PROSITE" id="PS51259"/>
    </source>
</evidence>
<dbReference type="Proteomes" id="UP001172155">
    <property type="component" value="Unassembled WGS sequence"/>
</dbReference>
<feature type="region of interest" description="Disordered" evidence="1">
    <location>
        <begin position="1"/>
        <end position="42"/>
    </location>
</feature>
<feature type="transmembrane region" description="Helical" evidence="2">
    <location>
        <begin position="1429"/>
        <end position="1448"/>
    </location>
</feature>
<keyword evidence="2" id="KW-1133">Transmembrane helix</keyword>
<keyword evidence="2" id="KW-0472">Membrane</keyword>
<dbReference type="Gene3D" id="1.10.357.50">
    <property type="match status" value="1"/>
</dbReference>
<name>A0AA40EV46_9PEZI</name>
<dbReference type="InterPro" id="IPR052811">
    <property type="entry name" value="Glucose_resp_signaling"/>
</dbReference>
<dbReference type="SUPFAM" id="SSF49562">
    <property type="entry name" value="C2 domain (Calcium/lipid-binding domain, CaLB)"/>
    <property type="match status" value="1"/>
</dbReference>
<dbReference type="InterPro" id="IPR014770">
    <property type="entry name" value="Munc13_1"/>
</dbReference>
<accession>A0AA40EV46</accession>
<sequence>MSMSSRGAGGNDLSRRVGSMASVQSRQSIHEGSRRARATSRARPVPISYDDAYFSALRVAFLNYLLQPRKKRKEYTAAPKPVLRAHTSSMGDLMKDFIPSGSASSIKLPHGFSKALDKRMSGVLQGIERLQGFNDAALKRTFAEAYNAFTKDFLKSIDKDRKVEPLILIFYSNATKAQGRNKPPEDHSWRLLVDRHLAMFVRLLASVTRDLAGDRDRAELINRLSTLENKLLTNDQNLFIAAAKEDHSFVEVEIPLSYELKDMPMVQVVAKIFGKSNSAVQQDLDTNMSAWTEEAALKDLKAYQFRLSSNMAGTLRKRDFDVDEAFEEWKRQEIPFLAKMFAEILSVRPDLKASTSGVDKSLPARPPSMYNNDQAYAELGKMISSRESVSFGFDPSLSFGSLSLEDSSSIRSVDEPNYVFIPPDPRAMYKVILQYAMSFDQLHSDPDADFAPLSEDTTEILAELAVRWRIPQFSRDVVFVEVSARKFLDQEMSHEQLYTCLDMVKEARPEPKKPLPIQHYTTPLSDIEHTRWTLADFGGYQQALKELNEALLRDLYDLLVRCYEDKPPSIGVVMALLRNHIVDDPTFSQRPEDAAERARELEAGLGRAAGLAYQSYLERTLPESQEEWDFSHVVKLGKTVVEQANKIKKRYQKNPVIMGASPHKVFVETIFPSFEEDIQEVIKRVMDVAKINDVELSVEDGFILYKELVEIRKIHVAMLPGKPFSFHIEGLLDEFVWKWIKNTEARMVEMVGNAIKEDPFKVRTSNPEGIATDDDRHSESIIDAFRIFRQSVEQIFDLHWDDDVHHARFMTSLARGIATAIGHYCEVVEKEFVAEMERLVEQELAAAASRTAQEKFMHAAKGAWNTKDRIEPFQFLPESFVKFNNIEYAMHELDKLEKLMNVDGCAEVLRKVDGFKPVNKRNQKYVFTIKLVEAEDIKACDPNGTSDPYVVLCDEFQTRLHKTRIIEKSLNPRWDETCEITVNGALNLIATIWDWDLLGEHDFVGRTSLKLDPIHFSDYLPREFWLDLDTQGRILLRVSMEGERDDIQFYFGKAFRHLKRTERDMVRKITEKLTKHINHTLSRDTLRSLLNPGFMSYLGRRSTAPALTPAQVEGALQPLFNYFNDNFAIMKETLTDATMLAVMTRLWKEVLLAIESLLVPPLSEKPSQQKPLSQAELDVVYRWLELLFSFFNARDQSGEVLGVPADVLKSPKWHELASLNFFYFDETANLIRTSERMVAASQRAQQQAQQQQVLSNRLSAPPTFGATYGGAGIGSLGTIRRGKSIMMSRNLGTMRKAKEEKRREAQADPSDDMILRILRMRSDAMGYLKERHRQRERMFAAQQAQMIVRNSVSQGFSGPAFGGRCMGGITCRSVEGSGHREHIQSSRGIVGHSFGAGVYYISACLFFFGCMASSRQGAGLRRRWVKYPLSESMGTSGFLMVQLTLFLFF</sequence>
<dbReference type="InterPro" id="IPR014772">
    <property type="entry name" value="Munc13_dom-2"/>
</dbReference>
<evidence type="ECO:0000259" key="3">
    <source>
        <dbReference type="PROSITE" id="PS50004"/>
    </source>
</evidence>
<keyword evidence="2" id="KW-0812">Transmembrane</keyword>
<dbReference type="InterPro" id="IPR000008">
    <property type="entry name" value="C2_dom"/>
</dbReference>